<feature type="transmembrane region" description="Helical" evidence="2">
    <location>
        <begin position="241"/>
        <end position="264"/>
    </location>
</feature>
<accession>A0A2M8P0R5</accession>
<keyword evidence="2" id="KW-1133">Transmembrane helix</keyword>
<evidence type="ECO:0000313" key="3">
    <source>
        <dbReference type="EMBL" id="PJF31128.1"/>
    </source>
</evidence>
<proteinExistence type="predicted"/>
<reference evidence="3 4" key="1">
    <citation type="submission" date="2017-11" db="EMBL/GenBank/DDBJ databases">
        <title>Evolution of Phototrophy in the Chloroflexi Phylum Driven by Horizontal Gene Transfer.</title>
        <authorList>
            <person name="Ward L.M."/>
            <person name="Hemp J."/>
            <person name="Shih P.M."/>
            <person name="Mcglynn S.E."/>
            <person name="Fischer W."/>
        </authorList>
    </citation>
    <scope>NUCLEOTIDE SEQUENCE [LARGE SCALE GENOMIC DNA]</scope>
    <source>
        <strain evidence="3">CP2_2F</strain>
    </source>
</reference>
<feature type="transmembrane region" description="Helical" evidence="2">
    <location>
        <begin position="62"/>
        <end position="80"/>
    </location>
</feature>
<evidence type="ECO:0000256" key="2">
    <source>
        <dbReference type="SAM" id="Phobius"/>
    </source>
</evidence>
<dbReference type="EMBL" id="PGTK01000004">
    <property type="protein sequence ID" value="PJF31128.1"/>
    <property type="molecule type" value="Genomic_DNA"/>
</dbReference>
<feature type="transmembrane region" description="Helical" evidence="2">
    <location>
        <begin position="28"/>
        <end position="50"/>
    </location>
</feature>
<comment type="caution">
    <text evidence="3">The sequence shown here is derived from an EMBL/GenBank/DDBJ whole genome shotgun (WGS) entry which is preliminary data.</text>
</comment>
<feature type="transmembrane region" description="Helical" evidence="2">
    <location>
        <begin position="276"/>
        <end position="298"/>
    </location>
</feature>
<feature type="transmembrane region" description="Helical" evidence="2">
    <location>
        <begin position="171"/>
        <end position="201"/>
    </location>
</feature>
<organism evidence="3 4">
    <name type="scientific">Candidatus Thermofonsia Clade 1 bacterium</name>
    <dbReference type="NCBI Taxonomy" id="2364210"/>
    <lineage>
        <taxon>Bacteria</taxon>
        <taxon>Bacillati</taxon>
        <taxon>Chloroflexota</taxon>
        <taxon>Candidatus Thermofontia</taxon>
        <taxon>Candidatus Thermofonsia Clade 1</taxon>
    </lineage>
</organism>
<feature type="compositionally biased region" description="Basic and acidic residues" evidence="1">
    <location>
        <begin position="336"/>
        <end position="346"/>
    </location>
</feature>
<sequence length="346" mass="38534">MTALSRRRNPVFWQEITHQQRAAPRRTWIGKIVPPLLLLAILIGVPLSLSDPIIAFRHSRDFALVAIWITHAIVAVRCIIAGANTVSREHVAQTWESLVLTGMSARQILLGKWFAALHRAAPWILALGTVRLAMLPVLMMGVLHRFAYFSYRRYYTYSYGYDDPVMPTVEWLPWATFAAVALTVIITLVEAACCTMLGIFASTAFRRGALAAAVAFVIRFAPVAIFAGFTRYELGAASYRWYRFAPFAFADGGTSPLYMLILPLISWTRGRHVEALGTYSGVLLMLVGATAIAFFLTLRLMRMSGALSARQARAESRAAEGDLPRPNPARKWRAYSTDEVKVAQHT</sequence>
<feature type="region of interest" description="Disordered" evidence="1">
    <location>
        <begin position="317"/>
        <end position="346"/>
    </location>
</feature>
<gene>
    <name evidence="3" type="ORF">CUN51_04465</name>
</gene>
<name>A0A2M8P0R5_9CHLR</name>
<keyword evidence="2" id="KW-0472">Membrane</keyword>
<dbReference type="AlphaFoldDB" id="A0A2M8P0R5"/>
<keyword evidence="2" id="KW-0812">Transmembrane</keyword>
<feature type="transmembrane region" description="Helical" evidence="2">
    <location>
        <begin position="132"/>
        <end position="151"/>
    </location>
</feature>
<feature type="transmembrane region" description="Helical" evidence="2">
    <location>
        <begin position="208"/>
        <end position="229"/>
    </location>
</feature>
<protein>
    <submittedName>
        <fullName evidence="3">Uncharacterized protein</fullName>
    </submittedName>
</protein>
<dbReference type="Proteomes" id="UP000228921">
    <property type="component" value="Unassembled WGS sequence"/>
</dbReference>
<evidence type="ECO:0000313" key="4">
    <source>
        <dbReference type="Proteomes" id="UP000228921"/>
    </source>
</evidence>
<evidence type="ECO:0000256" key="1">
    <source>
        <dbReference type="SAM" id="MobiDB-lite"/>
    </source>
</evidence>